<evidence type="ECO:0008006" key="3">
    <source>
        <dbReference type="Google" id="ProtNLM"/>
    </source>
</evidence>
<sequence length="615" mass="70654">MAGAVSAGCYTAGVMDYLFEVLDLWERAKNGDIAEIDAKSIPQHQVCIEAMGGTSAGGMATIMSALYALDGTINPVTEVPKNPLESYNVLYDSWVHLDDDENGDTFSKMWETEDLESGFRSVLNTQPIDQIAQKVFDRYPPTDLKSHIEHKLPGFISKDLEVLLAHALLRGVPLAVDFKTEIARKLKTSPKHNTFEHFMMSHFKLNHGAGVDPKQALWLNPFEKEHAQRMKLSTLATGAFPIGLAYRKFDQSHFNDDYIKHTVKKIVHGDFGMEKPDVSEQIDFHNFPEQFETISVDGGAINNEPYREVESILKRKFEKEEATYQNFGMVMIDPFPDNDDIKRTYTEPSDLVGLVPHLIKTLWNQSRVKRKEMLEQYNTNYFRGVIYPRKHITDAQGNYRFRDKNPLASAAFGAFGGFLDINFRVHDFFLGRNNAKNFIRFFGSFPYEPEKDNVHPIHRDWTTDMINTFSIKRPGDPRIFLPIIPDMNILLRDGGTGDTRYEYDMPKKPKLDPTALIALGPKIKNRIRMILDLLVHRKNTSKKENGRHNAEQWLQTIEKNGWWSRLKGSIGRLLFRWAKKPALKSISNKSTELFYQTIFEELDALEQLQAREKKK</sequence>
<gene>
    <name evidence="1" type="ORF">B7P33_10825</name>
</gene>
<proteinExistence type="predicted"/>
<protein>
    <recommendedName>
        <fullName evidence="3">PNPLA domain-containing protein</fullName>
    </recommendedName>
</protein>
<dbReference type="EMBL" id="NBWU01000004">
    <property type="protein sequence ID" value="PCE63760.1"/>
    <property type="molecule type" value="Genomic_DNA"/>
</dbReference>
<dbReference type="AlphaFoldDB" id="A0A2A4G709"/>
<dbReference type="Proteomes" id="UP000219559">
    <property type="component" value="Unassembled WGS sequence"/>
</dbReference>
<comment type="caution">
    <text evidence="1">The sequence shown here is derived from an EMBL/GenBank/DDBJ whole genome shotgun (WGS) entry which is preliminary data.</text>
</comment>
<evidence type="ECO:0000313" key="1">
    <source>
        <dbReference type="EMBL" id="PCE63760.1"/>
    </source>
</evidence>
<keyword evidence="2" id="KW-1185">Reference proteome</keyword>
<organism evidence="1 2">
    <name type="scientific">Sediminicola luteus</name>
    <dbReference type="NCBI Taxonomy" id="319238"/>
    <lineage>
        <taxon>Bacteria</taxon>
        <taxon>Pseudomonadati</taxon>
        <taxon>Bacteroidota</taxon>
        <taxon>Flavobacteriia</taxon>
        <taxon>Flavobacteriales</taxon>
        <taxon>Flavobacteriaceae</taxon>
        <taxon>Sediminicola</taxon>
    </lineage>
</organism>
<accession>A0A2A4G709</accession>
<name>A0A2A4G709_9FLAO</name>
<reference evidence="1 2" key="1">
    <citation type="submission" date="2017-04" db="EMBL/GenBank/DDBJ databases">
        <title>A new member of the family Flavobacteriaceae isolated from ascidians.</title>
        <authorList>
            <person name="Chen L."/>
        </authorList>
    </citation>
    <scope>NUCLEOTIDE SEQUENCE [LARGE SCALE GENOMIC DNA]</scope>
    <source>
        <strain evidence="1 2">HQA918</strain>
    </source>
</reference>
<evidence type="ECO:0000313" key="2">
    <source>
        <dbReference type="Proteomes" id="UP000219559"/>
    </source>
</evidence>